<reference evidence="1" key="1">
    <citation type="submission" date="2023-06" db="EMBL/GenBank/DDBJ databases">
        <authorList>
            <consortium name="Lawrence Berkeley National Laboratory"/>
            <person name="Ahrendt S."/>
            <person name="Sahu N."/>
            <person name="Indic B."/>
            <person name="Wong-Bajracharya J."/>
            <person name="Merenyi Z."/>
            <person name="Ke H.-M."/>
            <person name="Monk M."/>
            <person name="Kocsube S."/>
            <person name="Drula E."/>
            <person name="Lipzen A."/>
            <person name="Balint B."/>
            <person name="Henrissat B."/>
            <person name="Andreopoulos B."/>
            <person name="Martin F.M."/>
            <person name="Harder C.B."/>
            <person name="Rigling D."/>
            <person name="Ford K.L."/>
            <person name="Foster G.D."/>
            <person name="Pangilinan J."/>
            <person name="Papanicolaou A."/>
            <person name="Barry K."/>
            <person name="LaButti K."/>
            <person name="Viragh M."/>
            <person name="Koriabine M."/>
            <person name="Yan M."/>
            <person name="Riley R."/>
            <person name="Champramary S."/>
            <person name="Plett K.L."/>
            <person name="Tsai I.J."/>
            <person name="Slot J."/>
            <person name="Sipos G."/>
            <person name="Plett J."/>
            <person name="Nagy L.G."/>
            <person name="Grigoriev I.V."/>
        </authorList>
    </citation>
    <scope>NUCLEOTIDE SEQUENCE</scope>
    <source>
        <strain evidence="1">HWK02</strain>
    </source>
</reference>
<dbReference type="Proteomes" id="UP001175228">
    <property type="component" value="Unassembled WGS sequence"/>
</dbReference>
<evidence type="ECO:0000313" key="1">
    <source>
        <dbReference type="EMBL" id="KAK0475644.1"/>
    </source>
</evidence>
<protein>
    <submittedName>
        <fullName evidence="1">Uncharacterized protein</fullName>
    </submittedName>
</protein>
<dbReference type="EMBL" id="JAUEPU010000146">
    <property type="protein sequence ID" value="KAK0475644.1"/>
    <property type="molecule type" value="Genomic_DNA"/>
</dbReference>
<evidence type="ECO:0000313" key="2">
    <source>
        <dbReference type="Proteomes" id="UP001175228"/>
    </source>
</evidence>
<gene>
    <name evidence="1" type="ORF">EDD18DRAFT_1115918</name>
</gene>
<keyword evidence="2" id="KW-1185">Reference proteome</keyword>
<accession>A0AA39P182</accession>
<organism evidence="1 2">
    <name type="scientific">Armillaria luteobubalina</name>
    <dbReference type="NCBI Taxonomy" id="153913"/>
    <lineage>
        <taxon>Eukaryota</taxon>
        <taxon>Fungi</taxon>
        <taxon>Dikarya</taxon>
        <taxon>Basidiomycota</taxon>
        <taxon>Agaricomycotina</taxon>
        <taxon>Agaricomycetes</taxon>
        <taxon>Agaricomycetidae</taxon>
        <taxon>Agaricales</taxon>
        <taxon>Marasmiineae</taxon>
        <taxon>Physalacriaceae</taxon>
        <taxon>Armillaria</taxon>
    </lineage>
</organism>
<comment type="caution">
    <text evidence="1">The sequence shown here is derived from an EMBL/GenBank/DDBJ whole genome shotgun (WGS) entry which is preliminary data.</text>
</comment>
<proteinExistence type="predicted"/>
<name>A0AA39P182_9AGAR</name>
<sequence>MCLTQNSLGPFPTHIETVLWQFSVLTVLYGLLAVGHSSPLGVFLEWAAPPWVEERLEQFDSSIRALYTVMVTVHFPYDEPVINEKQITVPAHPLSSGTESWFLFTLDAQMG</sequence>
<dbReference type="AlphaFoldDB" id="A0AA39P182"/>